<proteinExistence type="predicted"/>
<organism evidence="1 2">
    <name type="scientific">Streptomyces achromogenes</name>
    <dbReference type="NCBI Taxonomy" id="67255"/>
    <lineage>
        <taxon>Bacteria</taxon>
        <taxon>Bacillati</taxon>
        <taxon>Actinomycetota</taxon>
        <taxon>Actinomycetes</taxon>
        <taxon>Kitasatosporales</taxon>
        <taxon>Streptomycetaceae</taxon>
        <taxon>Streptomyces</taxon>
    </lineage>
</organism>
<reference evidence="1 2" key="1">
    <citation type="submission" date="2023-07" db="EMBL/GenBank/DDBJ databases">
        <title>Comparative genomics of wheat-associated soil bacteria to identify genetic determinants of phenazine resistance.</title>
        <authorList>
            <person name="Mouncey N."/>
        </authorList>
    </citation>
    <scope>NUCLEOTIDE SEQUENCE [LARGE SCALE GENOMIC DNA]</scope>
    <source>
        <strain evidence="1 2">W4I19-2</strain>
    </source>
</reference>
<sequence length="48" mass="4872">MVIVVVAVVAATLTGHGTAVVGAIALAALTVAVEELLRAALKYWLRVA</sequence>
<comment type="caution">
    <text evidence="1">The sequence shown here is derived from an EMBL/GenBank/DDBJ whole genome shotgun (WGS) entry which is preliminary data.</text>
</comment>
<protein>
    <submittedName>
        <fullName evidence="1">Uncharacterized protein</fullName>
    </submittedName>
</protein>
<dbReference type="EMBL" id="JAUSYA010000001">
    <property type="protein sequence ID" value="MDQ0684863.1"/>
    <property type="molecule type" value="Genomic_DNA"/>
</dbReference>
<name>A0ABU0Q2H2_STRAH</name>
<evidence type="ECO:0000313" key="1">
    <source>
        <dbReference type="EMBL" id="MDQ0684863.1"/>
    </source>
</evidence>
<keyword evidence="2" id="KW-1185">Reference proteome</keyword>
<dbReference type="RefSeq" id="WP_307044346.1">
    <property type="nucleotide sequence ID" value="NZ_JAUSYA010000001.1"/>
</dbReference>
<accession>A0ABU0Q2H2</accession>
<evidence type="ECO:0000313" key="2">
    <source>
        <dbReference type="Proteomes" id="UP001243364"/>
    </source>
</evidence>
<dbReference type="Proteomes" id="UP001243364">
    <property type="component" value="Unassembled WGS sequence"/>
</dbReference>
<gene>
    <name evidence="1" type="ORF">QFZ56_003826</name>
</gene>